<gene>
    <name evidence="3" type="ORF">E8A74_40725</name>
</gene>
<proteinExistence type="predicted"/>
<keyword evidence="2" id="KW-0732">Signal</keyword>
<protein>
    <recommendedName>
        <fullName evidence="5">DUF1549 domain-containing protein</fullName>
    </recommendedName>
</protein>
<dbReference type="AlphaFoldDB" id="A0A4U1IWQ2"/>
<feature type="chain" id="PRO_5020812396" description="DUF1549 domain-containing protein" evidence="2">
    <location>
        <begin position="23"/>
        <end position="727"/>
    </location>
</feature>
<sequence length="727" mass="79010">MSARGAWKVRALWLALASASLAASVPACDGSGFDPSPSRPGAGSSGAGGDTGEDAGPPPTPSHVWTECQASDQAWVRRAILAVTGRRPWGQAEVNAYEDVIAGIRKADLLAAGKDVDPSGALPPGGEDLVNARKLVMRALANEDAFRQRWSDFFMDALKVVRVETKSQKDCYGTPLAEAFDDGALAAWVRDNDPSSTNPLQPGFTMDQLLSSSIALDDLSPVYRAHLFAMLSRPYTAGAVGPYEMERARRQNFGAIFHSAYIHRDLVCLSCHNSEFSVTYNEDPSLNRAWPVPGLFEVALYGSSNGLHPVEEQAEKGTDELRGLSMLRYWGVADAGDQAPYGWNGLSCGMFQQPQEDDPLGVDTYFGSIRSTPDAPNRGLRASVWDLERALHRGVDLLAAHGLQRLPGNKLADPDEAFAYLLAENVVEQVWAEVMGTRLTIATYFPRTQEQRDILMGLTEHFIASHFSLKTLLADVLAHPAFNLKAPEEGCGSGPYEVARILDPWTLSEMDLARRGNSPADGVFAISSRPLRRSLHRAMEWPFINEYPEGTDEEVFQTAIGFFLKDGEPGYRGLDFQGRLSWESMYGACSSWGANDFVAKVAQWATQTPGATVGDAVIALKDRLIGEPWVEPTSEKPQMEALLGRSLADTDVTDLEGKLRSLCGELVSSPQFMMGGQPAKDTREVPKLSPPEVSYEATCGYVASFLGNIGAPYTMTCGPDTVTVTRK</sequence>
<evidence type="ECO:0000256" key="1">
    <source>
        <dbReference type="SAM" id="MobiDB-lite"/>
    </source>
</evidence>
<evidence type="ECO:0008006" key="5">
    <source>
        <dbReference type="Google" id="ProtNLM"/>
    </source>
</evidence>
<dbReference type="Proteomes" id="UP000309215">
    <property type="component" value="Unassembled WGS sequence"/>
</dbReference>
<comment type="caution">
    <text evidence="3">The sequence shown here is derived from an EMBL/GenBank/DDBJ whole genome shotgun (WGS) entry which is preliminary data.</text>
</comment>
<dbReference type="OrthoDB" id="5478976at2"/>
<dbReference type="EMBL" id="SSMQ01000066">
    <property type="protein sequence ID" value="TKC98596.1"/>
    <property type="molecule type" value="Genomic_DNA"/>
</dbReference>
<name>A0A4U1IWQ2_9BACT</name>
<feature type="signal peptide" evidence="2">
    <location>
        <begin position="1"/>
        <end position="22"/>
    </location>
</feature>
<evidence type="ECO:0000313" key="3">
    <source>
        <dbReference type="EMBL" id="TKC98596.1"/>
    </source>
</evidence>
<keyword evidence="4" id="KW-1185">Reference proteome</keyword>
<accession>A0A4U1IWQ2</accession>
<organism evidence="3 4">
    <name type="scientific">Polyangium fumosum</name>
    <dbReference type="NCBI Taxonomy" id="889272"/>
    <lineage>
        <taxon>Bacteria</taxon>
        <taxon>Pseudomonadati</taxon>
        <taxon>Myxococcota</taxon>
        <taxon>Polyangia</taxon>
        <taxon>Polyangiales</taxon>
        <taxon>Polyangiaceae</taxon>
        <taxon>Polyangium</taxon>
    </lineage>
</organism>
<dbReference type="RefSeq" id="WP_136934526.1">
    <property type="nucleotide sequence ID" value="NZ_SSMQ01000066.1"/>
</dbReference>
<evidence type="ECO:0000313" key="4">
    <source>
        <dbReference type="Proteomes" id="UP000309215"/>
    </source>
</evidence>
<feature type="region of interest" description="Disordered" evidence="1">
    <location>
        <begin position="32"/>
        <end position="63"/>
    </location>
</feature>
<reference evidence="3 4" key="1">
    <citation type="submission" date="2019-04" db="EMBL/GenBank/DDBJ databases">
        <authorList>
            <person name="Li Y."/>
            <person name="Wang J."/>
        </authorList>
    </citation>
    <scope>NUCLEOTIDE SEQUENCE [LARGE SCALE GENOMIC DNA]</scope>
    <source>
        <strain evidence="3 4">DSM 14668</strain>
    </source>
</reference>
<evidence type="ECO:0000256" key="2">
    <source>
        <dbReference type="SAM" id="SignalP"/>
    </source>
</evidence>